<dbReference type="Proteomes" id="UP001054945">
    <property type="component" value="Unassembled WGS sequence"/>
</dbReference>
<proteinExistence type="predicted"/>
<accession>A0AAV4X678</accession>
<evidence type="ECO:0000313" key="2">
    <source>
        <dbReference type="Proteomes" id="UP001054945"/>
    </source>
</evidence>
<protein>
    <submittedName>
        <fullName evidence="1">Uncharacterized protein</fullName>
    </submittedName>
</protein>
<dbReference type="AlphaFoldDB" id="A0AAV4X678"/>
<name>A0AAV4X678_CAEEX</name>
<comment type="caution">
    <text evidence="1">The sequence shown here is derived from an EMBL/GenBank/DDBJ whole genome shotgun (WGS) entry which is preliminary data.</text>
</comment>
<evidence type="ECO:0000313" key="1">
    <source>
        <dbReference type="EMBL" id="GIY89675.1"/>
    </source>
</evidence>
<keyword evidence="2" id="KW-1185">Reference proteome</keyword>
<gene>
    <name evidence="1" type="ORF">CEXT_763291</name>
</gene>
<sequence length="81" mass="9291">MWDSYWLIYGPRTRGGSVEGAKISSLFLTAKKLHKISAQKKSYSKRNESFSVVLGAVSFHKTSMWDSYWLIYGPRTHGGFR</sequence>
<reference evidence="1 2" key="1">
    <citation type="submission" date="2021-06" db="EMBL/GenBank/DDBJ databases">
        <title>Caerostris extrusa draft genome.</title>
        <authorList>
            <person name="Kono N."/>
            <person name="Arakawa K."/>
        </authorList>
    </citation>
    <scope>NUCLEOTIDE SEQUENCE [LARGE SCALE GENOMIC DNA]</scope>
</reference>
<organism evidence="1 2">
    <name type="scientific">Caerostris extrusa</name>
    <name type="common">Bark spider</name>
    <name type="synonym">Caerostris bankana</name>
    <dbReference type="NCBI Taxonomy" id="172846"/>
    <lineage>
        <taxon>Eukaryota</taxon>
        <taxon>Metazoa</taxon>
        <taxon>Ecdysozoa</taxon>
        <taxon>Arthropoda</taxon>
        <taxon>Chelicerata</taxon>
        <taxon>Arachnida</taxon>
        <taxon>Araneae</taxon>
        <taxon>Araneomorphae</taxon>
        <taxon>Entelegynae</taxon>
        <taxon>Araneoidea</taxon>
        <taxon>Araneidae</taxon>
        <taxon>Caerostris</taxon>
    </lineage>
</organism>
<dbReference type="EMBL" id="BPLR01017241">
    <property type="protein sequence ID" value="GIY89675.1"/>
    <property type="molecule type" value="Genomic_DNA"/>
</dbReference>